<dbReference type="InterPro" id="IPR001680">
    <property type="entry name" value="WD40_rpt"/>
</dbReference>
<dbReference type="GO" id="GO:0005737">
    <property type="term" value="C:cytoplasm"/>
    <property type="evidence" value="ECO:0007669"/>
    <property type="project" value="TreeGrafter"/>
</dbReference>
<dbReference type="CDD" id="cd00022">
    <property type="entry name" value="BIR"/>
    <property type="match status" value="2"/>
</dbReference>
<proteinExistence type="predicted"/>
<feature type="region of interest" description="Disordered" evidence="2">
    <location>
        <begin position="1271"/>
        <end position="1296"/>
    </location>
</feature>
<dbReference type="SMART" id="SM01167">
    <property type="entry name" value="DUF1900"/>
    <property type="match status" value="1"/>
</dbReference>
<accession>A0A1I8G2I9</accession>
<keyword evidence="3" id="KW-1185">Reference proteome</keyword>
<dbReference type="PANTHER" id="PTHR10044">
    <property type="entry name" value="INHIBITOR OF APOPTOSIS"/>
    <property type="match status" value="1"/>
</dbReference>
<evidence type="ECO:0000256" key="2">
    <source>
        <dbReference type="SAM" id="MobiDB-lite"/>
    </source>
</evidence>
<dbReference type="SMART" id="SM00238">
    <property type="entry name" value="BIR"/>
    <property type="match status" value="2"/>
</dbReference>
<dbReference type="InterPro" id="IPR011047">
    <property type="entry name" value="Quinoprotein_ADH-like_sf"/>
</dbReference>
<dbReference type="SUPFAM" id="SSF50998">
    <property type="entry name" value="Quinoprotein alcohol dehydrogenase-like"/>
    <property type="match status" value="1"/>
</dbReference>
<evidence type="ECO:0000256" key="1">
    <source>
        <dbReference type="PROSITE-ProRule" id="PRU00221"/>
    </source>
</evidence>
<feature type="region of interest" description="Disordered" evidence="2">
    <location>
        <begin position="907"/>
        <end position="968"/>
    </location>
</feature>
<dbReference type="Pfam" id="PF00653">
    <property type="entry name" value="BIR"/>
    <property type="match status" value="2"/>
</dbReference>
<evidence type="ECO:0000313" key="3">
    <source>
        <dbReference type="Proteomes" id="UP000095280"/>
    </source>
</evidence>
<dbReference type="PROSITE" id="PS50143">
    <property type="entry name" value="BIR_REPEAT_2"/>
    <property type="match status" value="2"/>
</dbReference>
<protein>
    <submittedName>
        <fullName evidence="4">WD_REPEATS_REGION domain-containing protein</fullName>
    </submittedName>
</protein>
<dbReference type="GO" id="GO:0005634">
    <property type="term" value="C:nucleus"/>
    <property type="evidence" value="ECO:0007669"/>
    <property type="project" value="TreeGrafter"/>
</dbReference>
<dbReference type="InterPro" id="IPR050784">
    <property type="entry name" value="IAP"/>
</dbReference>
<dbReference type="InterPro" id="IPR001370">
    <property type="entry name" value="BIR_rpt"/>
</dbReference>
<dbReference type="Pfam" id="PF16300">
    <property type="entry name" value="WD40_4"/>
    <property type="match status" value="1"/>
</dbReference>
<feature type="repeat" description="WD" evidence="1">
    <location>
        <begin position="1"/>
        <end position="18"/>
    </location>
</feature>
<organism evidence="3 4">
    <name type="scientific">Macrostomum lignano</name>
    <dbReference type="NCBI Taxonomy" id="282301"/>
    <lineage>
        <taxon>Eukaryota</taxon>
        <taxon>Metazoa</taxon>
        <taxon>Spiralia</taxon>
        <taxon>Lophotrochozoa</taxon>
        <taxon>Platyhelminthes</taxon>
        <taxon>Rhabditophora</taxon>
        <taxon>Macrostomorpha</taxon>
        <taxon>Macrostomida</taxon>
        <taxon>Macrostomidae</taxon>
        <taxon>Macrostomum</taxon>
    </lineage>
</organism>
<dbReference type="GO" id="GO:0051726">
    <property type="term" value="P:regulation of cell cycle"/>
    <property type="evidence" value="ECO:0007669"/>
    <property type="project" value="TreeGrafter"/>
</dbReference>
<feature type="compositionally biased region" description="Polar residues" evidence="2">
    <location>
        <begin position="600"/>
        <end position="611"/>
    </location>
</feature>
<dbReference type="Gene3D" id="2.130.10.10">
    <property type="entry name" value="YVTN repeat-like/Quinoprotein amine dehydrogenase"/>
    <property type="match status" value="1"/>
</dbReference>
<feature type="region of interest" description="Disordered" evidence="2">
    <location>
        <begin position="600"/>
        <end position="633"/>
    </location>
</feature>
<dbReference type="InterPro" id="IPR015943">
    <property type="entry name" value="WD40/YVTN_repeat-like_dom_sf"/>
</dbReference>
<feature type="compositionally biased region" description="Low complexity" evidence="2">
    <location>
        <begin position="947"/>
        <end position="959"/>
    </location>
</feature>
<sequence length="1573" mass="171044">ADGEVRLWNLADASAAAVVSAAPSPAVAVCWTQCGRQLLLLGRDGRLHALSRDSGTVVWSSSPNVVAGLKQPLRAGRLASVLGGRAALVSGFAASNAAARRLALVRLDGLGDGDSEGEPWKQVGECADFTDGGTAPLSLSADPDLHLVTYWSRGDRTLAHLTVGWDCGVVPLLGSEHRDSRVLVAAAWLTKRTVDAASVEVARGFRLTAEGTLETVSVAVPRVIDQLFQDDLLGRCSVTWQPSLSAANWLSGSDPSPLLWPSSQTSRDIGSTLGNCSIEPFSRMLRGHLQSLEFCKATAIEAADIVRKMGFCDTKVLLCVVLRSYTLTMSANISPDEANAELHRALDFVSKTLSSRLSPLTGQWLGFDSNWEALTAAVYLASSAASPAFVSREARRRSFERDDVWRRRGGRQSPEDMVESGFFYLGEADHVKCFFCDLDLRDWDSGDVPEAEHAKFSPLCFFLKSSRGLDWLRRSSPRPPNYPTSCSRQDHNRLLRILADELQSEAADIVRRVGFSDTKVLLCVARKFIQFRQKFSRQELLLEKQKEWDREMSGEPEHFVGRFNLAGVLRSHLSAPECNAAASLPMPQLFITRQARSQLEQGASDGASQGRWQCRAPRRRVGGSGLTRPERALQGEQQDVLNRLGAVALGPDHVAHQLKSPPAPDGGRALQLGPIVQGLGPDALVNSKGRTEQPCPVDLALGAFKRRGQEGEVVGVAFRSGGDRCVCAAGSRHQPRGVQSEAPSPAAARRGTAPACRPAELLTKCRTGQTAAVTTAARVSQYSAMTASISCCGTRTKGSAALNTESNAFRKSTKTMISVDWRMRASSMTRRSTRLWVTVPRCGRNPFCSYRRSSTDCRRLSSSRTSAWSSFRFVPAFFGIGTMCTTVHSVGAGALASTRFMTPVTWEATQRSRSASTGTSSGPSALPPDVFRANSTSSSVMTGLVQKSSSAGSGVSSGSAKRRRGRVHDAGEEVAQFIPALLQGVAGQVQRHALFAPRQSPDGRPHCAALHVGAGCSDGPDGVVNSRLLPLIWNASSASPVGRRFLRSRSMLSSACLMVGSLCQTVRDFCASRISGTFVGNSQLTAVPWAVLKQLSALPAGVEVPAWLEDNLQRSAPAKSAKCAAQVLLICILVDQILWFKQPSLTDKLPGHAQQHFGGTVAQLPEVRESSCLYSQSLQQLVVVLPAVRCRIVRRSRTRSPQPVETARALQEEAQRAELGVLRLRHVSSVPVSEAEVAEEALDVVGLSKVEEAALDHVLRRLSAASASPDVVQLEGPTASLPTDEGGAGSAGGEVDNRRQSLALVQDRPRPSQGGQAVSQSSRHVVQRLTRLVFRSSLLRVDLASLFNAKVEEDAKNTSQALYHVSRILGDRLSPMARSRLVLDQCEALTAAVYLASSAASPAFVSREARRRSFEQDDAWRRRGGRQSPEDMVESGFFYLGEADHVKCFFCDLGLRDWDSGDVPEAEHAKFSPLCFFLKSSRGLDWLRRSSPRPPNYPTSYSRQDHNQLLQILADELRSEAADIVRRVGFSDTKVLLCVARKFIRFRQKFSRQELLLEMQREWDREMSGEPEH</sequence>
<keyword evidence="1" id="KW-0853">WD repeat</keyword>
<name>A0A1I8G2I9_9PLAT</name>
<dbReference type="WBParaSite" id="maker-uti_cns_0000593-snap-gene-1.13-mRNA-1">
    <property type="protein sequence ID" value="maker-uti_cns_0000593-snap-gene-1.13-mRNA-1"/>
    <property type="gene ID" value="maker-uti_cns_0000593-snap-gene-1.13"/>
</dbReference>
<feature type="compositionally biased region" description="Low complexity" evidence="2">
    <location>
        <begin position="911"/>
        <end position="924"/>
    </location>
</feature>
<evidence type="ECO:0000313" key="4">
    <source>
        <dbReference type="WBParaSite" id="maker-uti_cns_0000593-snap-gene-1.13-mRNA-1"/>
    </source>
</evidence>
<dbReference type="Proteomes" id="UP000095280">
    <property type="component" value="Unplaced"/>
</dbReference>
<dbReference type="Gene3D" id="1.10.1170.10">
    <property type="entry name" value="Inhibitor Of Apoptosis Protein (2mihbC-IAP-1), Chain A"/>
    <property type="match status" value="2"/>
</dbReference>
<reference evidence="4" key="1">
    <citation type="submission" date="2016-11" db="UniProtKB">
        <authorList>
            <consortium name="WormBaseParasite"/>
        </authorList>
    </citation>
    <scope>IDENTIFICATION</scope>
</reference>
<dbReference type="PANTHER" id="PTHR10044:SF139">
    <property type="entry name" value="DEATH-ASSOCIATED INHIBITOR OF APOPTOSIS 2"/>
    <property type="match status" value="1"/>
</dbReference>
<dbReference type="SUPFAM" id="SSF57924">
    <property type="entry name" value="Inhibitor of apoptosis (IAP) repeat"/>
    <property type="match status" value="2"/>
</dbReference>
<dbReference type="PROSITE" id="PS50082">
    <property type="entry name" value="WD_REPEATS_2"/>
    <property type="match status" value="1"/>
</dbReference>